<proteinExistence type="inferred from homology"/>
<dbReference type="GeneID" id="106815185"/>
<organism evidence="8 9">
    <name type="scientific">Priapulus caudatus</name>
    <name type="common">Priapulid worm</name>
    <dbReference type="NCBI Taxonomy" id="37621"/>
    <lineage>
        <taxon>Eukaryota</taxon>
        <taxon>Metazoa</taxon>
        <taxon>Ecdysozoa</taxon>
        <taxon>Scalidophora</taxon>
        <taxon>Priapulida</taxon>
        <taxon>Priapulimorpha</taxon>
        <taxon>Priapulimorphida</taxon>
        <taxon>Priapulidae</taxon>
        <taxon>Priapulus</taxon>
    </lineage>
</organism>
<name>A0ABM1ESD0_PRICU</name>
<reference evidence="9" key="1">
    <citation type="submission" date="2025-08" db="UniProtKB">
        <authorList>
            <consortium name="RefSeq"/>
        </authorList>
    </citation>
    <scope>IDENTIFICATION</scope>
</reference>
<accession>A0ABM1ESD0</accession>
<dbReference type="EC" id="3.4.24.-" evidence="6"/>
<dbReference type="RefSeq" id="XP_014675101.1">
    <property type="nucleotide sequence ID" value="XM_014819615.1"/>
</dbReference>
<dbReference type="GO" id="GO:0008233">
    <property type="term" value="F:peptidase activity"/>
    <property type="evidence" value="ECO:0007669"/>
    <property type="project" value="UniProtKB-KW"/>
</dbReference>
<feature type="compositionally biased region" description="Low complexity" evidence="7">
    <location>
        <begin position="1"/>
        <end position="15"/>
    </location>
</feature>
<sequence length="279" mass="31476">MSAPSTCEKSSSSETESTKSKSETKATPSQPSNNTDLPERPDDNETWGYDLYPERKGDRVKTSWSGLLIWGEGRRDIEKIKCEKNCYYSIQKSPYVRLLLSALKSAGCEFDPRRHVSCEVCGDLVTGGYDPETNQVIVCQNAVQKKGNTQAVLTHELVHMYDWCRAKLDFTNLHHLACTEVRAANLAQCSFMSAVVDGVASPFNIKQTHQECVRNKAVYSVMAVRRGLTKREARAAVDAVFARCYADLEPIGRRCRRNSRDPERAYLERFKLGYDAEID</sequence>
<keyword evidence="3 6" id="KW-0479">Metal-binding</keyword>
<dbReference type="InterPro" id="IPR019165">
    <property type="entry name" value="Peptidase_M76_ATP23"/>
</dbReference>
<evidence type="ECO:0000256" key="3">
    <source>
        <dbReference type="ARBA" id="ARBA00022723"/>
    </source>
</evidence>
<dbReference type="PANTHER" id="PTHR21711">
    <property type="entry name" value="MITOCHONDRIAL INNER MEMBRANE PROTEASE"/>
    <property type="match status" value="1"/>
</dbReference>
<evidence type="ECO:0000313" key="8">
    <source>
        <dbReference type="Proteomes" id="UP000695022"/>
    </source>
</evidence>
<feature type="region of interest" description="Disordered" evidence="7">
    <location>
        <begin position="1"/>
        <end position="51"/>
    </location>
</feature>
<evidence type="ECO:0000313" key="9">
    <source>
        <dbReference type="RefSeq" id="XP_014675101.1"/>
    </source>
</evidence>
<dbReference type="PANTHER" id="PTHR21711:SF0">
    <property type="entry name" value="MITOCHONDRIAL INNER MEMBRANE PROTEASE ATP23 HOMOLOG"/>
    <property type="match status" value="1"/>
</dbReference>
<evidence type="ECO:0000256" key="4">
    <source>
        <dbReference type="ARBA" id="ARBA00022801"/>
    </source>
</evidence>
<comment type="similarity">
    <text evidence="1 6">Belongs to the peptidase M76 family.</text>
</comment>
<keyword evidence="8" id="KW-1185">Reference proteome</keyword>
<dbReference type="Pfam" id="PF09768">
    <property type="entry name" value="Peptidase_M76"/>
    <property type="match status" value="1"/>
</dbReference>
<evidence type="ECO:0000256" key="1">
    <source>
        <dbReference type="ARBA" id="ARBA00009915"/>
    </source>
</evidence>
<dbReference type="Proteomes" id="UP000695022">
    <property type="component" value="Unplaced"/>
</dbReference>
<dbReference type="GO" id="GO:0006508">
    <property type="term" value="P:proteolysis"/>
    <property type="evidence" value="ECO:0007669"/>
    <property type="project" value="UniProtKB-KW"/>
</dbReference>
<keyword evidence="4 6" id="KW-0378">Hydrolase</keyword>
<evidence type="ECO:0000256" key="6">
    <source>
        <dbReference type="RuleBase" id="RU364057"/>
    </source>
</evidence>
<protein>
    <recommendedName>
        <fullName evidence="6">Mitochondrial inner membrane protease ATP23</fullName>
        <ecNumber evidence="6">3.4.24.-</ecNumber>
    </recommendedName>
</protein>
<evidence type="ECO:0000256" key="5">
    <source>
        <dbReference type="ARBA" id="ARBA00023049"/>
    </source>
</evidence>
<gene>
    <name evidence="9" type="primary">LOC106815185</name>
</gene>
<keyword evidence="5 6" id="KW-0482">Metalloprotease</keyword>
<evidence type="ECO:0000256" key="2">
    <source>
        <dbReference type="ARBA" id="ARBA00022670"/>
    </source>
</evidence>
<evidence type="ECO:0000256" key="7">
    <source>
        <dbReference type="SAM" id="MobiDB-lite"/>
    </source>
</evidence>
<keyword evidence="2 6" id="KW-0645">Protease</keyword>